<protein>
    <submittedName>
        <fullName evidence="4">Short-subunit dehydrogenase</fullName>
    </submittedName>
</protein>
<dbReference type="PRINTS" id="PR00080">
    <property type="entry name" value="SDRFAMILY"/>
</dbReference>
<proteinExistence type="inferred from homology"/>
<dbReference type="InterPro" id="IPR002347">
    <property type="entry name" value="SDR_fam"/>
</dbReference>
<dbReference type="PIRSF" id="PIRSF000126">
    <property type="entry name" value="11-beta-HSD1"/>
    <property type="match status" value="1"/>
</dbReference>
<dbReference type="SUPFAM" id="SSF51735">
    <property type="entry name" value="NAD(P)-binding Rossmann-fold domains"/>
    <property type="match status" value="1"/>
</dbReference>
<comment type="caution">
    <text evidence="4">The sequence shown here is derived from an EMBL/GenBank/DDBJ whole genome shotgun (WGS) entry which is preliminary data.</text>
</comment>
<gene>
    <name evidence="4" type="ORF">J2S06_000512</name>
</gene>
<evidence type="ECO:0000256" key="2">
    <source>
        <dbReference type="ARBA" id="ARBA00023002"/>
    </source>
</evidence>
<dbReference type="Gene3D" id="3.40.50.720">
    <property type="entry name" value="NAD(P)-binding Rossmann-like Domain"/>
    <property type="match status" value="1"/>
</dbReference>
<keyword evidence="5" id="KW-1185">Reference proteome</keyword>
<dbReference type="PROSITE" id="PS00061">
    <property type="entry name" value="ADH_SHORT"/>
    <property type="match status" value="1"/>
</dbReference>
<reference evidence="4 5" key="1">
    <citation type="submission" date="2023-07" db="EMBL/GenBank/DDBJ databases">
        <title>Genomic Encyclopedia of Type Strains, Phase IV (KMG-IV): sequencing the most valuable type-strain genomes for metagenomic binning, comparative biology and taxonomic classification.</title>
        <authorList>
            <person name="Goeker M."/>
        </authorList>
    </citation>
    <scope>NUCLEOTIDE SEQUENCE [LARGE SCALE GENOMIC DNA]</scope>
    <source>
        <strain evidence="4 5">DSM 19092</strain>
    </source>
</reference>
<dbReference type="InterPro" id="IPR036291">
    <property type="entry name" value="NAD(P)-bd_dom_sf"/>
</dbReference>
<keyword evidence="2" id="KW-0560">Oxidoreductase</keyword>
<evidence type="ECO:0000313" key="5">
    <source>
        <dbReference type="Proteomes" id="UP001225646"/>
    </source>
</evidence>
<dbReference type="InterPro" id="IPR020904">
    <property type="entry name" value="Sc_DH/Rdtase_CS"/>
</dbReference>
<comment type="similarity">
    <text evidence="1 3">Belongs to the short-chain dehydrogenases/reductases (SDR) family.</text>
</comment>
<dbReference type="EMBL" id="JAUSTR010000001">
    <property type="protein sequence ID" value="MDQ0161442.1"/>
    <property type="molecule type" value="Genomic_DNA"/>
</dbReference>
<dbReference type="PRINTS" id="PR00081">
    <property type="entry name" value="GDHRDH"/>
</dbReference>
<dbReference type="Proteomes" id="UP001225646">
    <property type="component" value="Unassembled WGS sequence"/>
</dbReference>
<evidence type="ECO:0000256" key="1">
    <source>
        <dbReference type="ARBA" id="ARBA00006484"/>
    </source>
</evidence>
<organism evidence="4 5">
    <name type="scientific">Aeribacillus alveayuensis</name>
    <dbReference type="NCBI Taxonomy" id="279215"/>
    <lineage>
        <taxon>Bacteria</taxon>
        <taxon>Bacillati</taxon>
        <taxon>Bacillota</taxon>
        <taxon>Bacilli</taxon>
        <taxon>Bacillales</taxon>
        <taxon>Bacillaceae</taxon>
        <taxon>Aeribacillus</taxon>
    </lineage>
</organism>
<sequence>MNPRLKNRFVIITGASSGLGEALAYKVAESGGNLLLLARRKERLARISKEINEKYHVSSSYYELDVRNLKEVEETFQIITKEYERIDVLVNNAGFGIFQSVEDASLSEMQAMFEVNVYGLIACTKMVLPKMRQQKEGHIINIASQAGKMATPKSSFYSSTKHAVIGFTNSLRMEVMDQSIFVTAVNPGPIRTNFFEQADTSGKYVKNIDRWMLRPEDVAKKIVRAMLTNKREINLPWWMESASRLYRLAPALFEKVARKAFFQK</sequence>
<dbReference type="Pfam" id="PF00106">
    <property type="entry name" value="adh_short"/>
    <property type="match status" value="1"/>
</dbReference>
<dbReference type="RefSeq" id="WP_419151194.1">
    <property type="nucleotide sequence ID" value="NZ_JAUSTR010000001.1"/>
</dbReference>
<evidence type="ECO:0000256" key="3">
    <source>
        <dbReference type="RuleBase" id="RU000363"/>
    </source>
</evidence>
<accession>A0ABT9VKG2</accession>
<dbReference type="PANTHER" id="PTHR44196">
    <property type="entry name" value="DEHYDROGENASE/REDUCTASE SDR FAMILY MEMBER 7B"/>
    <property type="match status" value="1"/>
</dbReference>
<evidence type="ECO:0000313" key="4">
    <source>
        <dbReference type="EMBL" id="MDQ0161442.1"/>
    </source>
</evidence>
<dbReference type="PANTHER" id="PTHR44196:SF1">
    <property type="entry name" value="DEHYDROGENASE_REDUCTASE SDR FAMILY MEMBER 7B"/>
    <property type="match status" value="1"/>
</dbReference>
<name>A0ABT9VKG2_9BACI</name>